<dbReference type="InterPro" id="IPR004089">
    <property type="entry name" value="MCPsignal_dom"/>
</dbReference>
<comment type="subcellular location">
    <subcellularLocation>
        <location evidence="1">Membrane</location>
    </subcellularLocation>
</comment>
<keyword evidence="2 4" id="KW-0807">Transducer</keyword>
<dbReference type="RefSeq" id="WP_145446447.1">
    <property type="nucleotide sequence ID" value="NZ_CP036280.1"/>
</dbReference>
<dbReference type="EMBL" id="CP036280">
    <property type="protein sequence ID" value="QDU72275.1"/>
    <property type="molecule type" value="Genomic_DNA"/>
</dbReference>
<dbReference type="Pfam" id="PF00015">
    <property type="entry name" value="MCPsignal"/>
    <property type="match status" value="1"/>
</dbReference>
<dbReference type="PANTHER" id="PTHR32089">
    <property type="entry name" value="METHYL-ACCEPTING CHEMOTAXIS PROTEIN MCPB"/>
    <property type="match status" value="1"/>
</dbReference>
<feature type="transmembrane region" description="Helical" evidence="6">
    <location>
        <begin position="14"/>
        <end position="35"/>
    </location>
</feature>
<dbReference type="SMART" id="SM00304">
    <property type="entry name" value="HAMP"/>
    <property type="match status" value="1"/>
</dbReference>
<evidence type="ECO:0000259" key="8">
    <source>
        <dbReference type="PROSITE" id="PS50885"/>
    </source>
</evidence>
<dbReference type="SMART" id="SM00283">
    <property type="entry name" value="MA"/>
    <property type="match status" value="1"/>
</dbReference>
<protein>
    <submittedName>
        <fullName evidence="9">Methyl-accepting chemotaxis protein PctC</fullName>
    </submittedName>
</protein>
<organism evidence="9 10">
    <name type="scientific">Mucisphaera calidilacus</name>
    <dbReference type="NCBI Taxonomy" id="2527982"/>
    <lineage>
        <taxon>Bacteria</taxon>
        <taxon>Pseudomonadati</taxon>
        <taxon>Planctomycetota</taxon>
        <taxon>Phycisphaerae</taxon>
        <taxon>Phycisphaerales</taxon>
        <taxon>Phycisphaeraceae</taxon>
        <taxon>Mucisphaera</taxon>
    </lineage>
</organism>
<dbReference type="Gene3D" id="1.10.287.950">
    <property type="entry name" value="Methyl-accepting chemotaxis protein"/>
    <property type="match status" value="1"/>
</dbReference>
<reference evidence="9 10" key="1">
    <citation type="submission" date="2019-02" db="EMBL/GenBank/DDBJ databases">
        <title>Deep-cultivation of Planctomycetes and their phenomic and genomic characterization uncovers novel biology.</title>
        <authorList>
            <person name="Wiegand S."/>
            <person name="Jogler M."/>
            <person name="Boedeker C."/>
            <person name="Pinto D."/>
            <person name="Vollmers J."/>
            <person name="Rivas-Marin E."/>
            <person name="Kohn T."/>
            <person name="Peeters S.H."/>
            <person name="Heuer A."/>
            <person name="Rast P."/>
            <person name="Oberbeckmann S."/>
            <person name="Bunk B."/>
            <person name="Jeske O."/>
            <person name="Meyerdierks A."/>
            <person name="Storesund J.E."/>
            <person name="Kallscheuer N."/>
            <person name="Luecker S."/>
            <person name="Lage O.M."/>
            <person name="Pohl T."/>
            <person name="Merkel B.J."/>
            <person name="Hornburger P."/>
            <person name="Mueller R.-W."/>
            <person name="Bruemmer F."/>
            <person name="Labrenz M."/>
            <person name="Spormann A.M."/>
            <person name="Op den Camp H."/>
            <person name="Overmann J."/>
            <person name="Amann R."/>
            <person name="Jetten M.S.M."/>
            <person name="Mascher T."/>
            <person name="Medema M.H."/>
            <person name="Devos D.P."/>
            <person name="Kaster A.-K."/>
            <person name="Ovreas L."/>
            <person name="Rohde M."/>
            <person name="Galperin M.Y."/>
            <person name="Jogler C."/>
        </authorList>
    </citation>
    <scope>NUCLEOTIDE SEQUENCE [LARGE SCALE GENOMIC DNA]</scope>
    <source>
        <strain evidence="9 10">Pan265</strain>
    </source>
</reference>
<dbReference type="PANTHER" id="PTHR32089:SF112">
    <property type="entry name" value="LYSOZYME-LIKE PROTEIN-RELATED"/>
    <property type="match status" value="1"/>
</dbReference>
<accession>A0A518BZ85</accession>
<evidence type="ECO:0000256" key="4">
    <source>
        <dbReference type="PROSITE-ProRule" id="PRU00284"/>
    </source>
</evidence>
<feature type="region of interest" description="Disordered" evidence="5">
    <location>
        <begin position="363"/>
        <end position="384"/>
    </location>
</feature>
<dbReference type="CDD" id="cd06225">
    <property type="entry name" value="HAMP"/>
    <property type="match status" value="1"/>
</dbReference>
<evidence type="ECO:0000259" key="7">
    <source>
        <dbReference type="PROSITE" id="PS50111"/>
    </source>
</evidence>
<dbReference type="KEGG" id="mcad:Pan265_21390"/>
<dbReference type="InterPro" id="IPR003660">
    <property type="entry name" value="HAMP_dom"/>
</dbReference>
<dbReference type="GO" id="GO:0016020">
    <property type="term" value="C:membrane"/>
    <property type="evidence" value="ECO:0007669"/>
    <property type="project" value="UniProtKB-SubCell"/>
</dbReference>
<proteinExistence type="inferred from homology"/>
<keyword evidence="6" id="KW-0812">Transmembrane</keyword>
<dbReference type="InterPro" id="IPR004090">
    <property type="entry name" value="Chemotax_Me-accpt_rcpt"/>
</dbReference>
<dbReference type="Pfam" id="PF11845">
    <property type="entry name" value="Tll0287-like"/>
    <property type="match status" value="1"/>
</dbReference>
<gene>
    <name evidence="9" type="primary">pctC_2</name>
    <name evidence="9" type="ORF">Pan265_21390</name>
</gene>
<feature type="domain" description="HAMP" evidence="8">
    <location>
        <begin position="256"/>
        <end position="310"/>
    </location>
</feature>
<dbReference type="CDD" id="cd11386">
    <property type="entry name" value="MCP_signal"/>
    <property type="match status" value="1"/>
</dbReference>
<keyword evidence="6" id="KW-0472">Membrane</keyword>
<comment type="similarity">
    <text evidence="3">Belongs to the methyl-accepting chemotaxis (MCP) protein family.</text>
</comment>
<dbReference type="Proteomes" id="UP000320386">
    <property type="component" value="Chromosome"/>
</dbReference>
<dbReference type="PRINTS" id="PR00260">
    <property type="entry name" value="CHEMTRNSDUCR"/>
</dbReference>
<dbReference type="Pfam" id="PF00672">
    <property type="entry name" value="HAMP"/>
    <property type="match status" value="1"/>
</dbReference>
<evidence type="ECO:0000256" key="5">
    <source>
        <dbReference type="SAM" id="MobiDB-lite"/>
    </source>
</evidence>
<dbReference type="GO" id="GO:0006935">
    <property type="term" value="P:chemotaxis"/>
    <property type="evidence" value="ECO:0007669"/>
    <property type="project" value="InterPro"/>
</dbReference>
<feature type="region of interest" description="Disordered" evidence="5">
    <location>
        <begin position="330"/>
        <end position="351"/>
    </location>
</feature>
<dbReference type="GO" id="GO:0004888">
    <property type="term" value="F:transmembrane signaling receptor activity"/>
    <property type="evidence" value="ECO:0007669"/>
    <property type="project" value="InterPro"/>
</dbReference>
<evidence type="ECO:0000313" key="9">
    <source>
        <dbReference type="EMBL" id="QDU72275.1"/>
    </source>
</evidence>
<dbReference type="SUPFAM" id="SSF58104">
    <property type="entry name" value="Methyl-accepting chemotaxis protein (MCP) signaling domain"/>
    <property type="match status" value="1"/>
</dbReference>
<dbReference type="InterPro" id="IPR021796">
    <property type="entry name" value="Tll0287-like_dom"/>
</dbReference>
<feature type="transmembrane region" description="Helical" evidence="6">
    <location>
        <begin position="236"/>
        <end position="258"/>
    </location>
</feature>
<dbReference type="PROSITE" id="PS50885">
    <property type="entry name" value="HAMP"/>
    <property type="match status" value="1"/>
</dbReference>
<dbReference type="OrthoDB" id="9772755at2"/>
<evidence type="ECO:0000256" key="2">
    <source>
        <dbReference type="ARBA" id="ARBA00023224"/>
    </source>
</evidence>
<feature type="domain" description="Methyl-accepting transducer" evidence="7">
    <location>
        <begin position="315"/>
        <end position="551"/>
    </location>
</feature>
<evidence type="ECO:0000256" key="1">
    <source>
        <dbReference type="ARBA" id="ARBA00004370"/>
    </source>
</evidence>
<sequence length="639" mass="67907">MIDYLRGLNLSTKILAVTIVVLISVVGVNYGVVTVRYQEAAYQSMVEKAAAFTAVADAAKNHTSLLTEQGSFDQERLRAELRAALASGSSYRDSKAFNTIPVVAGWKAAEAAAEREGITFGIRAFDARNPENEPESGSFEATLLKDLRSSYAGGGQSIDRYNAETHTLHYLRAIALTADCLACHGDPSDSLTGDGKDPLGFAMEGWSEGQMHGAYHVVMPMEPVDRQVASFISNGVLISLPLVMVASLVLLLMMRYTFARPVGALVTCLEDIADGSGDLSQRVEDHRQDELGKLGKAFNHFVAKVHDLVASVQGATQEVAAASTEIAASSDHISRGLDDQQKQTATISASAEEMSVSVSEVSRRALEGQEKARNAGQKASEGGEVVQQTIADMEAIAEAVQATASSIEDLGQRSEQIGAIIGVINDIADQTNLLALNAAIEAARAGEHGRGFAVVADEVRKLADRTTKATREVSDSIQAMQSGTEHAVERMESSRDRVTTGVERAGRAGASLESIVAGSQQVSSLAESIALASQEQSTAAHDVTQSVTSMSSVIKESAEGSRQASQAVTQLSMKAEQLAALIVRYNLNAVDRRSDSNPVSSDIREQRLDVLERSRALIQHVGLDEAEVLSKGRGSSSEG</sequence>
<keyword evidence="6" id="KW-1133">Transmembrane helix</keyword>
<keyword evidence="10" id="KW-1185">Reference proteome</keyword>
<dbReference type="AlphaFoldDB" id="A0A518BZ85"/>
<dbReference type="FunFam" id="1.10.287.950:FF:000001">
    <property type="entry name" value="Methyl-accepting chemotaxis sensory transducer"/>
    <property type="match status" value="1"/>
</dbReference>
<name>A0A518BZ85_9BACT</name>
<evidence type="ECO:0000313" key="10">
    <source>
        <dbReference type="Proteomes" id="UP000320386"/>
    </source>
</evidence>
<feature type="compositionally biased region" description="Basic and acidic residues" evidence="5">
    <location>
        <begin position="363"/>
        <end position="373"/>
    </location>
</feature>
<evidence type="ECO:0000256" key="6">
    <source>
        <dbReference type="SAM" id="Phobius"/>
    </source>
</evidence>
<evidence type="ECO:0000256" key="3">
    <source>
        <dbReference type="ARBA" id="ARBA00029447"/>
    </source>
</evidence>
<feature type="compositionally biased region" description="Basic and acidic residues" evidence="5">
    <location>
        <begin position="332"/>
        <end position="341"/>
    </location>
</feature>
<dbReference type="PROSITE" id="PS50111">
    <property type="entry name" value="CHEMOTAXIS_TRANSDUC_2"/>
    <property type="match status" value="1"/>
</dbReference>
<dbReference type="GO" id="GO:0007165">
    <property type="term" value="P:signal transduction"/>
    <property type="evidence" value="ECO:0007669"/>
    <property type="project" value="UniProtKB-KW"/>
</dbReference>